<keyword evidence="1" id="KW-0812">Transmembrane</keyword>
<organism evidence="2 3">
    <name type="scientific">Candidatus Magasanikbacteria bacterium RIFOXYD1_FULL_40_23</name>
    <dbReference type="NCBI Taxonomy" id="1798705"/>
    <lineage>
        <taxon>Bacteria</taxon>
        <taxon>Candidatus Magasanikiibacteriota</taxon>
    </lineage>
</organism>
<comment type="caution">
    <text evidence="2">The sequence shown here is derived from an EMBL/GenBank/DDBJ whole genome shotgun (WGS) entry which is preliminary data.</text>
</comment>
<sequence length="118" mass="13726">MIFYSPRLYFRDLWISSPLAGAVLVQLFLWWSLIANIRQDTGVIFLHYNIIFGVDLVGNWWQIYYLPLAGIIVILFNYLCSAAIYFADKFLARLLAFWVLFFHLFLAIGVGLLVKLNS</sequence>
<name>A0A1F6PAB7_9BACT</name>
<reference evidence="2 3" key="1">
    <citation type="journal article" date="2016" name="Nat. Commun.">
        <title>Thousands of microbial genomes shed light on interconnected biogeochemical processes in an aquifer system.</title>
        <authorList>
            <person name="Anantharaman K."/>
            <person name="Brown C.T."/>
            <person name="Hug L.A."/>
            <person name="Sharon I."/>
            <person name="Castelle C.J."/>
            <person name="Probst A.J."/>
            <person name="Thomas B.C."/>
            <person name="Singh A."/>
            <person name="Wilkins M.J."/>
            <person name="Karaoz U."/>
            <person name="Brodie E.L."/>
            <person name="Williams K.H."/>
            <person name="Hubbard S.S."/>
            <person name="Banfield J.F."/>
        </authorList>
    </citation>
    <scope>NUCLEOTIDE SEQUENCE [LARGE SCALE GENOMIC DNA]</scope>
</reference>
<protein>
    <submittedName>
        <fullName evidence="2">Uncharacterized protein</fullName>
    </submittedName>
</protein>
<evidence type="ECO:0000313" key="2">
    <source>
        <dbReference type="EMBL" id="OGH92884.1"/>
    </source>
</evidence>
<dbReference type="Proteomes" id="UP000176634">
    <property type="component" value="Unassembled WGS sequence"/>
</dbReference>
<dbReference type="EMBL" id="MFRA01000005">
    <property type="protein sequence ID" value="OGH92884.1"/>
    <property type="molecule type" value="Genomic_DNA"/>
</dbReference>
<dbReference type="AlphaFoldDB" id="A0A1F6PAB7"/>
<feature type="transmembrane region" description="Helical" evidence="1">
    <location>
        <begin position="94"/>
        <end position="114"/>
    </location>
</feature>
<feature type="transmembrane region" description="Helical" evidence="1">
    <location>
        <begin position="13"/>
        <end position="31"/>
    </location>
</feature>
<proteinExistence type="predicted"/>
<evidence type="ECO:0000256" key="1">
    <source>
        <dbReference type="SAM" id="Phobius"/>
    </source>
</evidence>
<feature type="transmembrane region" description="Helical" evidence="1">
    <location>
        <begin position="43"/>
        <end position="61"/>
    </location>
</feature>
<accession>A0A1F6PAB7</accession>
<evidence type="ECO:0000313" key="3">
    <source>
        <dbReference type="Proteomes" id="UP000176634"/>
    </source>
</evidence>
<keyword evidence="1" id="KW-1133">Transmembrane helix</keyword>
<gene>
    <name evidence="2" type="ORF">A2563_04435</name>
</gene>
<dbReference type="STRING" id="1798705.A2563_04435"/>
<keyword evidence="1" id="KW-0472">Membrane</keyword>
<feature type="transmembrane region" description="Helical" evidence="1">
    <location>
        <begin position="67"/>
        <end position="87"/>
    </location>
</feature>